<keyword evidence="1" id="KW-0812">Transmembrane</keyword>
<feature type="transmembrane region" description="Helical" evidence="1">
    <location>
        <begin position="142"/>
        <end position="164"/>
    </location>
</feature>
<dbReference type="GeneID" id="123744253"/>
<proteinExistence type="predicted"/>
<name>A0ABM3F6V7_SALSA</name>
<feature type="transmembrane region" description="Helical" evidence="1">
    <location>
        <begin position="244"/>
        <end position="268"/>
    </location>
</feature>
<keyword evidence="1" id="KW-0472">Membrane</keyword>
<organism evidence="2 3">
    <name type="scientific">Salmo salar</name>
    <name type="common">Atlantic salmon</name>
    <dbReference type="NCBI Taxonomy" id="8030"/>
    <lineage>
        <taxon>Eukaryota</taxon>
        <taxon>Metazoa</taxon>
        <taxon>Chordata</taxon>
        <taxon>Craniata</taxon>
        <taxon>Vertebrata</taxon>
        <taxon>Euteleostomi</taxon>
        <taxon>Actinopterygii</taxon>
        <taxon>Neopterygii</taxon>
        <taxon>Teleostei</taxon>
        <taxon>Protacanthopterygii</taxon>
        <taxon>Salmoniformes</taxon>
        <taxon>Salmonidae</taxon>
        <taxon>Salmoninae</taxon>
        <taxon>Salmo</taxon>
    </lineage>
</organism>
<protein>
    <submittedName>
        <fullName evidence="3">Uncharacterized protein</fullName>
    </submittedName>
</protein>
<evidence type="ECO:0000256" key="1">
    <source>
        <dbReference type="SAM" id="Phobius"/>
    </source>
</evidence>
<evidence type="ECO:0000313" key="3">
    <source>
        <dbReference type="RefSeq" id="XP_045579039.1"/>
    </source>
</evidence>
<evidence type="ECO:0000313" key="2">
    <source>
        <dbReference type="Proteomes" id="UP001652741"/>
    </source>
</evidence>
<keyword evidence="1" id="KW-1133">Transmembrane helix</keyword>
<feature type="transmembrane region" description="Helical" evidence="1">
    <location>
        <begin position="104"/>
        <end position="122"/>
    </location>
</feature>
<dbReference type="Proteomes" id="UP001652741">
    <property type="component" value="Chromosome ssa08"/>
</dbReference>
<reference evidence="3" key="1">
    <citation type="submission" date="2025-08" db="UniProtKB">
        <authorList>
            <consortium name="RefSeq"/>
        </authorList>
    </citation>
    <scope>IDENTIFICATION</scope>
</reference>
<gene>
    <name evidence="3" type="primary">LOC123744253</name>
</gene>
<dbReference type="RefSeq" id="XP_045579039.1">
    <property type="nucleotide sequence ID" value="XM_045723083.1"/>
</dbReference>
<accession>A0ABM3F6V7</accession>
<feature type="transmembrane region" description="Helical" evidence="1">
    <location>
        <begin position="60"/>
        <end position="84"/>
    </location>
</feature>
<keyword evidence="2" id="KW-1185">Reference proteome</keyword>
<sequence length="283" mass="29221">MATSNIHGFCKVLGSTLLGFTSGLPGGYLLSSTVEAGLGDLFGPPPKDAIEKESQSFNKLIIFLTMWIGFLLMVLIPITVLQQVEANFRRMMRAGETEPDAKEVTVVLIGTTAVCGGLGHLMETAVGRLSDIQVVYKYTVDTSVTLAFIVAAHYVAGCAVVVSAPFGMGPMKRGAVAAGGGAILKVILNNQPVVGQWGTLGALLGPAGAAGMALSAGLTWNGSTYGVAGSNGTYGWAGRVGTTLGALCAAWFGTGALGVVTAFLHMWFSCIFSAAIPVELLVW</sequence>